<dbReference type="PANTHER" id="PTHR30146">
    <property type="entry name" value="LACI-RELATED TRANSCRIPTIONAL REPRESSOR"/>
    <property type="match status" value="1"/>
</dbReference>
<dbReference type="KEGG" id="gvg:HMPREF0421_20197"/>
<evidence type="ECO:0000259" key="5">
    <source>
        <dbReference type="PROSITE" id="PS50932"/>
    </source>
</evidence>
<evidence type="ECO:0000313" key="6">
    <source>
        <dbReference type="EMBL" id="ADP38283.1"/>
    </source>
</evidence>
<name>E3D848_GARV3</name>
<keyword evidence="2" id="KW-0805">Transcription regulation</keyword>
<organism evidence="6 7">
    <name type="scientific">Gardnerella vaginalis (strain ATCC 14019 / 317)</name>
    <dbReference type="NCBI Taxonomy" id="525284"/>
    <lineage>
        <taxon>Bacteria</taxon>
        <taxon>Bacillati</taxon>
        <taxon>Actinomycetota</taxon>
        <taxon>Actinomycetes</taxon>
        <taxon>Bifidobacteriales</taxon>
        <taxon>Bifidobacteriaceae</taxon>
        <taxon>Gardnerella</taxon>
    </lineage>
</organism>
<gene>
    <name evidence="6" type="ordered locus">HMPREF0421_20197</name>
</gene>
<dbReference type="PROSITE" id="PS50932">
    <property type="entry name" value="HTH_LACI_2"/>
    <property type="match status" value="1"/>
</dbReference>
<dbReference type="InterPro" id="IPR000843">
    <property type="entry name" value="HTH_LacI"/>
</dbReference>
<evidence type="ECO:0000256" key="4">
    <source>
        <dbReference type="ARBA" id="ARBA00023163"/>
    </source>
</evidence>
<dbReference type="GO" id="GO:0000976">
    <property type="term" value="F:transcription cis-regulatory region binding"/>
    <property type="evidence" value="ECO:0007669"/>
    <property type="project" value="TreeGrafter"/>
</dbReference>
<dbReference type="PRINTS" id="PR00036">
    <property type="entry name" value="HTHLACI"/>
</dbReference>
<dbReference type="Gene3D" id="3.40.50.2300">
    <property type="match status" value="2"/>
</dbReference>
<dbReference type="PATRIC" id="fig|525284.18.peg.190"/>
<dbReference type="EMBL" id="CP002104">
    <property type="protein sequence ID" value="ADP38283.1"/>
    <property type="molecule type" value="Genomic_DNA"/>
</dbReference>
<dbReference type="OrthoDB" id="37081at2"/>
<dbReference type="InterPro" id="IPR010982">
    <property type="entry name" value="Lambda_DNA-bd_dom_sf"/>
</dbReference>
<dbReference type="SUPFAM" id="SSF47413">
    <property type="entry name" value="lambda repressor-like DNA-binding domains"/>
    <property type="match status" value="1"/>
</dbReference>
<evidence type="ECO:0000256" key="1">
    <source>
        <dbReference type="ARBA" id="ARBA00022491"/>
    </source>
</evidence>
<protein>
    <submittedName>
        <fullName evidence="6">Transcriptional regulator, LacI family</fullName>
    </submittedName>
</protein>
<evidence type="ECO:0000313" key="7">
    <source>
        <dbReference type="Proteomes" id="UP000001453"/>
    </source>
</evidence>
<dbReference type="CDD" id="cd01392">
    <property type="entry name" value="HTH_LacI"/>
    <property type="match status" value="1"/>
</dbReference>
<evidence type="ECO:0000256" key="2">
    <source>
        <dbReference type="ARBA" id="ARBA00023015"/>
    </source>
</evidence>
<reference evidence="6 7" key="1">
    <citation type="journal article" date="2010" name="PLoS ONE">
        <title>Comparative genomics of Gardnerella vaginalis strains reveals substantial differences in metabolic and virulence potential.</title>
        <authorList>
            <person name="Yeoman C.J."/>
            <person name="Yildirim S."/>
            <person name="Thomas S.M."/>
            <person name="Durkin A.S."/>
            <person name="Torralba M."/>
            <person name="Sutton G."/>
            <person name="Buhay C.J."/>
            <person name="Ding Y."/>
            <person name="Dugan-Rocha S.P."/>
            <person name="Muzny D.M."/>
            <person name="Qin X."/>
            <person name="Gibbs R.A."/>
            <person name="Leigh S.R."/>
            <person name="Stumpf R."/>
            <person name="White B.A."/>
            <person name="Highlander S.K."/>
            <person name="Nelson K.E."/>
            <person name="Wilson B.A."/>
        </authorList>
    </citation>
    <scope>NUCLEOTIDE SEQUENCE [LARGE SCALE GENOMIC DNA]</scope>
    <source>
        <strain evidence="7">ATCC 14019 / 317</strain>
    </source>
</reference>
<dbReference type="SUPFAM" id="SSF53822">
    <property type="entry name" value="Periplasmic binding protein-like I"/>
    <property type="match status" value="1"/>
</dbReference>
<dbReference type="Pfam" id="PF00356">
    <property type="entry name" value="LacI"/>
    <property type="match status" value="1"/>
</dbReference>
<dbReference type="GO" id="GO:0003700">
    <property type="term" value="F:DNA-binding transcription factor activity"/>
    <property type="evidence" value="ECO:0007669"/>
    <property type="project" value="TreeGrafter"/>
</dbReference>
<keyword evidence="4" id="KW-0804">Transcription</keyword>
<dbReference type="InterPro" id="IPR028082">
    <property type="entry name" value="Peripla_BP_I"/>
</dbReference>
<dbReference type="CDD" id="cd06299">
    <property type="entry name" value="PBP1_LacI-like"/>
    <property type="match status" value="1"/>
</dbReference>
<dbReference type="HOGENOM" id="CLU_037628_6_1_11"/>
<dbReference type="PANTHER" id="PTHR30146:SF148">
    <property type="entry name" value="HTH-TYPE TRANSCRIPTIONAL REPRESSOR PURR-RELATED"/>
    <property type="match status" value="1"/>
</dbReference>
<dbReference type="Gene3D" id="1.10.260.40">
    <property type="entry name" value="lambda repressor-like DNA-binding domains"/>
    <property type="match status" value="1"/>
</dbReference>
<sequence>MGGAMTYITIRDVAQHAGISVSTVSRALNNTGRISANTKAKVERAVAQLGYIPDSRAQAMRSLRTKTVGLLVPDIRNAYFAELAYTVQDSLFEAGYCAFIGTSSESASRQDSFITSILSQRIDGAIIVPQGEVTEAMRKLIEQRLPMLFMDRHVEPQAGGLEHVPVVDSDPTKGIRDALLDVLQHGFHSVGYISGPIIASPSLQEREQAFRTVASEIFGEEHVFVESTGFDQSSCASVMHRMINVGVKALIIGYSPDALRVMQVMAQEGLVIGKDISLISFDDVEVFRLATPRISVISQQVQRIGHISAALFLDMLENNGDVKSQRVETVYIPRESLGRA</sequence>
<dbReference type="SMART" id="SM00354">
    <property type="entry name" value="HTH_LACI"/>
    <property type="match status" value="1"/>
</dbReference>
<dbReference type="InterPro" id="IPR046335">
    <property type="entry name" value="LacI/GalR-like_sensor"/>
</dbReference>
<dbReference type="Pfam" id="PF13377">
    <property type="entry name" value="Peripla_BP_3"/>
    <property type="match status" value="1"/>
</dbReference>
<dbReference type="Proteomes" id="UP000001453">
    <property type="component" value="Chromosome"/>
</dbReference>
<keyword evidence="1" id="KW-0678">Repressor</keyword>
<accession>E3D848</accession>
<proteinExistence type="predicted"/>
<keyword evidence="3" id="KW-0238">DNA-binding</keyword>
<evidence type="ECO:0000256" key="3">
    <source>
        <dbReference type="ARBA" id="ARBA00023125"/>
    </source>
</evidence>
<feature type="domain" description="HTH lacI-type" evidence="5">
    <location>
        <begin position="8"/>
        <end position="62"/>
    </location>
</feature>
<dbReference type="AlphaFoldDB" id="E3D848"/>